<name>F9CZH6_PREDD</name>
<organism evidence="1 2">
    <name type="scientific">Prevotella dentalis (strain ATCC 49559 / DSM 3688 / JCM 13448 / NCTC 12043 / ES 2772)</name>
    <name type="common">Mitsuokella dentalis</name>
    <dbReference type="NCBI Taxonomy" id="908937"/>
    <lineage>
        <taxon>Bacteria</taxon>
        <taxon>Pseudomonadati</taxon>
        <taxon>Bacteroidota</taxon>
        <taxon>Bacteroidia</taxon>
        <taxon>Bacteroidales</taxon>
        <taxon>Prevotellaceae</taxon>
        <taxon>Prevotella</taxon>
    </lineage>
</organism>
<proteinExistence type="predicted"/>
<sequence>MRSDAILTLKQKRTVIRQIKKQLIALKNLEGSMEVPPFFDFMCRKSIEQTVAFLEKQIRNLEKDLCCQRNNKQQECYT</sequence>
<dbReference type="AlphaFoldDB" id="F9CZH6"/>
<evidence type="ECO:0000313" key="2">
    <source>
        <dbReference type="Proteomes" id="UP000007820"/>
    </source>
</evidence>
<dbReference type="EMBL" id="AFPW01000001">
    <property type="protein sequence ID" value="EGQ17659.1"/>
    <property type="molecule type" value="Genomic_DNA"/>
</dbReference>
<reference evidence="1 2" key="1">
    <citation type="submission" date="2011-04" db="EMBL/GenBank/DDBJ databases">
        <authorList>
            <person name="Muzny D."/>
            <person name="Qin X."/>
            <person name="Deng J."/>
            <person name="Jiang H."/>
            <person name="Liu Y."/>
            <person name="Qu J."/>
            <person name="Song X.-Z."/>
            <person name="Zhang L."/>
            <person name="Thornton R."/>
            <person name="Coyle M."/>
            <person name="Francisco L."/>
            <person name="Jackson L."/>
            <person name="Javaid M."/>
            <person name="Korchina V."/>
            <person name="Kovar C."/>
            <person name="Mata R."/>
            <person name="Mathew T."/>
            <person name="Ngo R."/>
            <person name="Nguyen L."/>
            <person name="Nguyen N."/>
            <person name="Okwuonu G."/>
            <person name="Ongeri F."/>
            <person name="Pham C."/>
            <person name="Simmons D."/>
            <person name="Wilczek-Boney K."/>
            <person name="Hale W."/>
            <person name="Jakkamsetti A."/>
            <person name="Pham P."/>
            <person name="Ruth R."/>
            <person name="San Lucas F."/>
            <person name="Warren J."/>
            <person name="Zhang J."/>
            <person name="Zhao Z."/>
            <person name="Zhou C."/>
            <person name="Zhu D."/>
            <person name="Lee S."/>
            <person name="Bess C."/>
            <person name="Blankenburg K."/>
            <person name="Forbes L."/>
            <person name="Fu Q."/>
            <person name="Gubbala S."/>
            <person name="Hirani K."/>
            <person name="Jayaseelan J.C."/>
            <person name="Lara F."/>
            <person name="Munidasa M."/>
            <person name="Palculict T."/>
            <person name="Patil S."/>
            <person name="Pu L.-L."/>
            <person name="Saada N."/>
            <person name="Tang L."/>
            <person name="Weissenberger G."/>
            <person name="Zhu Y."/>
            <person name="Hemphill L."/>
            <person name="Shang Y."/>
            <person name="Youmans B."/>
            <person name="Ayvaz T."/>
            <person name="Ross M."/>
            <person name="Santibanez J."/>
            <person name="Aqrawi P."/>
            <person name="Gross S."/>
            <person name="Joshi V."/>
            <person name="Fowler G."/>
            <person name="Nazareth L."/>
            <person name="Reid J."/>
            <person name="Worley K."/>
            <person name="Petrosino J."/>
            <person name="Highlander S."/>
            <person name="Gibbs R."/>
        </authorList>
    </citation>
    <scope>NUCLEOTIDE SEQUENCE [LARGE SCALE GENOMIC DNA]</scope>
    <source>
        <strain evidence="1 2">DSM 3688</strain>
    </source>
</reference>
<protein>
    <submittedName>
        <fullName evidence="1">IS110 family transposase</fullName>
    </submittedName>
</protein>
<dbReference type="Proteomes" id="UP000007820">
    <property type="component" value="Unassembled WGS sequence"/>
</dbReference>
<accession>F9CZH6</accession>
<gene>
    <name evidence="1" type="ORF">HMPREF9136_0003</name>
</gene>
<comment type="caution">
    <text evidence="1">The sequence shown here is derived from an EMBL/GenBank/DDBJ whole genome shotgun (WGS) entry which is preliminary data.</text>
</comment>
<evidence type="ECO:0000313" key="1">
    <source>
        <dbReference type="EMBL" id="EGQ17659.1"/>
    </source>
</evidence>